<dbReference type="InterPro" id="IPR050155">
    <property type="entry name" value="HAD-like_hydrolase_sf"/>
</dbReference>
<dbReference type="InterPro" id="IPR023214">
    <property type="entry name" value="HAD_sf"/>
</dbReference>
<dbReference type="InterPro" id="IPR036412">
    <property type="entry name" value="HAD-like_sf"/>
</dbReference>
<dbReference type="Gene3D" id="1.10.150.240">
    <property type="entry name" value="Putative phosphatase, domain 2"/>
    <property type="match status" value="1"/>
</dbReference>
<dbReference type="SFLD" id="SFLDG01129">
    <property type="entry name" value="C1.5:_HAD__Beta-PGM__Phosphata"/>
    <property type="match status" value="1"/>
</dbReference>
<dbReference type="PRINTS" id="PR00413">
    <property type="entry name" value="HADHALOGNASE"/>
</dbReference>
<dbReference type="AlphaFoldDB" id="A0A926F956"/>
<dbReference type="NCBIfam" id="TIGR01509">
    <property type="entry name" value="HAD-SF-IA-v3"/>
    <property type="match status" value="1"/>
</dbReference>
<dbReference type="Gene3D" id="3.40.50.1000">
    <property type="entry name" value="HAD superfamily/HAD-like"/>
    <property type="match status" value="1"/>
</dbReference>
<dbReference type="InterPro" id="IPR041492">
    <property type="entry name" value="HAD_2"/>
</dbReference>
<gene>
    <name evidence="1" type="ORF">H8706_09120</name>
</gene>
<dbReference type="SFLD" id="SFLDS00003">
    <property type="entry name" value="Haloacid_Dehalogenase"/>
    <property type="match status" value="1"/>
</dbReference>
<dbReference type="InterPro" id="IPR006439">
    <property type="entry name" value="HAD-SF_hydro_IA"/>
</dbReference>
<dbReference type="Pfam" id="PF13419">
    <property type="entry name" value="HAD_2"/>
    <property type="match status" value="1"/>
</dbReference>
<organism evidence="1 2">
    <name type="scientific">Qingrenia yutianensis</name>
    <dbReference type="NCBI Taxonomy" id="2763676"/>
    <lineage>
        <taxon>Bacteria</taxon>
        <taxon>Bacillati</taxon>
        <taxon>Bacillota</taxon>
        <taxon>Clostridia</taxon>
        <taxon>Eubacteriales</taxon>
        <taxon>Oscillospiraceae</taxon>
        <taxon>Qingrenia</taxon>
    </lineage>
</organism>
<dbReference type="GO" id="GO:0005829">
    <property type="term" value="C:cytosol"/>
    <property type="evidence" value="ECO:0007669"/>
    <property type="project" value="TreeGrafter"/>
</dbReference>
<proteinExistence type="predicted"/>
<dbReference type="Proteomes" id="UP000647416">
    <property type="component" value="Unassembled WGS sequence"/>
</dbReference>
<reference evidence="1" key="1">
    <citation type="submission" date="2020-08" db="EMBL/GenBank/DDBJ databases">
        <title>Genome public.</title>
        <authorList>
            <person name="Liu C."/>
            <person name="Sun Q."/>
        </authorList>
    </citation>
    <scope>NUCLEOTIDE SEQUENCE</scope>
    <source>
        <strain evidence="1">NSJ-50</strain>
    </source>
</reference>
<accession>A0A926F956</accession>
<dbReference type="GO" id="GO:0006281">
    <property type="term" value="P:DNA repair"/>
    <property type="evidence" value="ECO:0007669"/>
    <property type="project" value="TreeGrafter"/>
</dbReference>
<dbReference type="GO" id="GO:0008967">
    <property type="term" value="F:phosphoglycolate phosphatase activity"/>
    <property type="evidence" value="ECO:0007669"/>
    <property type="project" value="TreeGrafter"/>
</dbReference>
<comment type="caution">
    <text evidence="1">The sequence shown here is derived from an EMBL/GenBank/DDBJ whole genome shotgun (WGS) entry which is preliminary data.</text>
</comment>
<evidence type="ECO:0000313" key="2">
    <source>
        <dbReference type="Proteomes" id="UP000647416"/>
    </source>
</evidence>
<dbReference type="EMBL" id="JACRTE010000012">
    <property type="protein sequence ID" value="MBC8597026.1"/>
    <property type="molecule type" value="Genomic_DNA"/>
</dbReference>
<name>A0A926F956_9FIRM</name>
<dbReference type="SUPFAM" id="SSF56784">
    <property type="entry name" value="HAD-like"/>
    <property type="match status" value="1"/>
</dbReference>
<keyword evidence="2" id="KW-1185">Reference proteome</keyword>
<dbReference type="RefSeq" id="WP_178348007.1">
    <property type="nucleotide sequence ID" value="NZ_JACRTE010000012.1"/>
</dbReference>
<dbReference type="InterPro" id="IPR023198">
    <property type="entry name" value="PGP-like_dom2"/>
</dbReference>
<evidence type="ECO:0000313" key="1">
    <source>
        <dbReference type="EMBL" id="MBC8597026.1"/>
    </source>
</evidence>
<sequence length="217" mass="24435">MYKFLFDFDGVLVDSMTMWAKAVIELLEKNGVSYPGNLIEIITPLGNEKTADYLITLGLDMSAEDILKYIGDIAVREYTYNVPAKKGVKEALELLKNKGYSLNVLTASPHPVFDICLKRLELYGYFDNHWSCDDFGMPKTNPRLYKEAAERLGTDVKNCVVLDDNLVAVTTAKTAGMKVAAVYDETSKQYEDKMRETADYYAFSLENFEDILKGVGI</sequence>
<dbReference type="PANTHER" id="PTHR43434">
    <property type="entry name" value="PHOSPHOGLYCOLATE PHOSPHATASE"/>
    <property type="match status" value="1"/>
</dbReference>
<dbReference type="PANTHER" id="PTHR43434:SF3">
    <property type="entry name" value="GMP_IMP NUCLEOTIDASE YRFG"/>
    <property type="match status" value="1"/>
</dbReference>
<protein>
    <submittedName>
        <fullName evidence="1">HAD family phosphatase</fullName>
    </submittedName>
</protein>